<dbReference type="CDD" id="cd00067">
    <property type="entry name" value="GAL4"/>
    <property type="match status" value="1"/>
</dbReference>
<sequence length="460" mass="50639">MPGPIKLACLSCRASRTRCDGLQPCVSCSNRGRDCVYQPSRRGGARVRKKNRAWEQAVAEKEASEQIPQHGDVWDPAQDADVIFDALFSQSIISGGDILSERSPDISSQFIPSVRTYQDDTAILDAYYIFIHPYFPILPPPKTIPRDQAIPRYQNNMDGSGGESEPSTSISLAISAMLALIPCIHDPHPTSKESVLFRRDYAQYLAQCALECIEIESEIPESSVDPAKALLQTPCCDSREPFHPEVPLELESIIALDILSAYEYAQRGNLKKMENRAGQALMAAMSLSLHLRDDNDEPNEAKRRYICVSQAAIVGNIEPSILAVFIPTFATEYPALESDLEAFSSLIQAQQAMLATTQFSTELKSLIKVADSWVLQSTRTAAVNPTEELVSRSLRCMTRIKLNRYSGDAQTASIAGRLLGRLQMGLLSVSTALENYATAFEALGGMSDQVRRVLQSRGDA</sequence>
<feature type="domain" description="Zn(2)-C6 fungal-type" evidence="2">
    <location>
        <begin position="8"/>
        <end position="37"/>
    </location>
</feature>
<dbReference type="Pfam" id="PF00172">
    <property type="entry name" value="Zn_clus"/>
    <property type="match status" value="1"/>
</dbReference>
<evidence type="ECO:0000256" key="1">
    <source>
        <dbReference type="ARBA" id="ARBA00023242"/>
    </source>
</evidence>
<dbReference type="PANTHER" id="PTHR47431">
    <property type="entry name" value="ZN(II)2CYS6 TRANSCRIPTION FACTOR (EUROFUNG)-RELATED"/>
    <property type="match status" value="1"/>
</dbReference>
<organism evidence="3 4">
    <name type="scientific">Fusarium euwallaceae</name>
    <dbReference type="NCBI Taxonomy" id="1147111"/>
    <lineage>
        <taxon>Eukaryota</taxon>
        <taxon>Fungi</taxon>
        <taxon>Dikarya</taxon>
        <taxon>Ascomycota</taxon>
        <taxon>Pezizomycotina</taxon>
        <taxon>Sordariomycetes</taxon>
        <taxon>Hypocreomycetidae</taxon>
        <taxon>Hypocreales</taxon>
        <taxon>Nectriaceae</taxon>
        <taxon>Fusarium</taxon>
        <taxon>Fusarium solani species complex</taxon>
    </lineage>
</organism>
<evidence type="ECO:0000313" key="4">
    <source>
        <dbReference type="Proteomes" id="UP000287124"/>
    </source>
</evidence>
<name>A0A430MB73_9HYPO</name>
<dbReference type="GO" id="GO:0008270">
    <property type="term" value="F:zinc ion binding"/>
    <property type="evidence" value="ECO:0007669"/>
    <property type="project" value="InterPro"/>
</dbReference>
<comment type="caution">
    <text evidence="3">The sequence shown here is derived from an EMBL/GenBank/DDBJ whole genome shotgun (WGS) entry which is preliminary data.</text>
</comment>
<dbReference type="SUPFAM" id="SSF57701">
    <property type="entry name" value="Zn2/Cys6 DNA-binding domain"/>
    <property type="match status" value="1"/>
</dbReference>
<keyword evidence="1" id="KW-0539">Nucleus</keyword>
<dbReference type="PROSITE" id="PS00463">
    <property type="entry name" value="ZN2_CY6_FUNGAL_1"/>
    <property type="match status" value="1"/>
</dbReference>
<accession>A0A430MB73</accession>
<dbReference type="GO" id="GO:0000981">
    <property type="term" value="F:DNA-binding transcription factor activity, RNA polymerase II-specific"/>
    <property type="evidence" value="ECO:0007669"/>
    <property type="project" value="InterPro"/>
</dbReference>
<evidence type="ECO:0000259" key="2">
    <source>
        <dbReference type="PROSITE" id="PS50048"/>
    </source>
</evidence>
<dbReference type="PANTHER" id="PTHR47431:SF5">
    <property type="entry name" value="ZN(II)2CYS6 TRANSCRIPTION FACTOR (EUROFUNG)"/>
    <property type="match status" value="1"/>
</dbReference>
<dbReference type="AlphaFoldDB" id="A0A430MB73"/>
<keyword evidence="4" id="KW-1185">Reference proteome</keyword>
<evidence type="ECO:0000313" key="3">
    <source>
        <dbReference type="EMBL" id="RTE85219.1"/>
    </source>
</evidence>
<dbReference type="SMART" id="SM00066">
    <property type="entry name" value="GAL4"/>
    <property type="match status" value="1"/>
</dbReference>
<dbReference type="InterPro" id="IPR036864">
    <property type="entry name" value="Zn2-C6_fun-type_DNA-bd_sf"/>
</dbReference>
<dbReference type="EMBL" id="MIKF01000002">
    <property type="protein sequence ID" value="RTE85219.1"/>
    <property type="molecule type" value="Genomic_DNA"/>
</dbReference>
<dbReference type="CDD" id="cd12148">
    <property type="entry name" value="fungal_TF_MHR"/>
    <property type="match status" value="1"/>
</dbReference>
<reference evidence="3 4" key="1">
    <citation type="submission" date="2017-06" db="EMBL/GenBank/DDBJ databases">
        <title>Comparative genomic analysis of Ambrosia Fusariam Clade fungi.</title>
        <authorList>
            <person name="Stajich J.E."/>
            <person name="Carrillo J."/>
            <person name="Kijimoto T."/>
            <person name="Eskalen A."/>
            <person name="O'Donnell K."/>
            <person name="Kasson M."/>
        </authorList>
    </citation>
    <scope>NUCLEOTIDE SEQUENCE [LARGE SCALE GENOMIC DNA]</scope>
    <source>
        <strain evidence="3 4">UCR1854</strain>
    </source>
</reference>
<proteinExistence type="predicted"/>
<protein>
    <recommendedName>
        <fullName evidence="2">Zn(2)-C6 fungal-type domain-containing protein</fullName>
    </recommendedName>
</protein>
<dbReference type="InterPro" id="IPR001138">
    <property type="entry name" value="Zn2Cys6_DnaBD"/>
</dbReference>
<dbReference type="Proteomes" id="UP000287124">
    <property type="component" value="Unassembled WGS sequence"/>
</dbReference>
<dbReference type="PROSITE" id="PS50048">
    <property type="entry name" value="ZN2_CY6_FUNGAL_2"/>
    <property type="match status" value="1"/>
</dbReference>
<gene>
    <name evidence="3" type="ORF">BHE90_000202</name>
</gene>
<dbReference type="Gene3D" id="4.10.240.10">
    <property type="entry name" value="Zn(2)-C6 fungal-type DNA-binding domain"/>
    <property type="match status" value="1"/>
</dbReference>